<evidence type="ECO:0000256" key="3">
    <source>
        <dbReference type="ARBA" id="ARBA00012744"/>
    </source>
</evidence>
<dbReference type="FunFam" id="2.60.40.10:FF:000495">
    <property type="entry name" value="Periplasmic beta-glucosidase"/>
    <property type="match status" value="1"/>
</dbReference>
<dbReference type="Pfam" id="PF00933">
    <property type="entry name" value="Glyco_hydro_3"/>
    <property type="match status" value="1"/>
</dbReference>
<dbReference type="SMART" id="SM01217">
    <property type="entry name" value="Fn3_like"/>
    <property type="match status" value="1"/>
</dbReference>
<dbReference type="InterPro" id="IPR019800">
    <property type="entry name" value="Glyco_hydro_3_AS"/>
</dbReference>
<evidence type="ECO:0000313" key="10">
    <source>
        <dbReference type="Proteomes" id="UP000322267"/>
    </source>
</evidence>
<dbReference type="GO" id="GO:0008422">
    <property type="term" value="F:beta-glucosidase activity"/>
    <property type="evidence" value="ECO:0007669"/>
    <property type="project" value="UniProtKB-EC"/>
</dbReference>
<dbReference type="Proteomes" id="UP000322267">
    <property type="component" value="Unassembled WGS sequence"/>
</dbReference>
<evidence type="ECO:0000256" key="6">
    <source>
        <dbReference type="ARBA" id="ARBA00023295"/>
    </source>
</evidence>
<dbReference type="InterPro" id="IPR017853">
    <property type="entry name" value="GH"/>
</dbReference>
<reference evidence="9 10" key="1">
    <citation type="submission" date="2019-08" db="EMBL/GenBank/DDBJ databases">
        <title>Bacillus genomes from the desert of Cuatro Cienegas, Coahuila.</title>
        <authorList>
            <person name="Olmedo-Alvarez G."/>
        </authorList>
    </citation>
    <scope>NUCLEOTIDE SEQUENCE [LARGE SCALE GENOMIC DNA]</scope>
    <source>
        <strain evidence="9 10">CH34_1T</strain>
    </source>
</reference>
<feature type="domain" description="Fibronectin type III-like" evidence="8">
    <location>
        <begin position="641"/>
        <end position="710"/>
    </location>
</feature>
<dbReference type="InterPro" id="IPR051915">
    <property type="entry name" value="Cellulose_Degrad_GH3"/>
</dbReference>
<evidence type="ECO:0000256" key="1">
    <source>
        <dbReference type="ARBA" id="ARBA00000448"/>
    </source>
</evidence>
<keyword evidence="5 7" id="KW-0378">Hydrolase</keyword>
<dbReference type="Gene3D" id="3.20.20.300">
    <property type="entry name" value="Glycoside hydrolase, family 3, N-terminal domain"/>
    <property type="match status" value="1"/>
</dbReference>
<gene>
    <name evidence="9" type="primary">bglX</name>
    <name evidence="9" type="ORF">FZC78_09410</name>
</gene>
<dbReference type="PANTHER" id="PTHR30620:SF16">
    <property type="entry name" value="LYSOSOMAL BETA GLUCOSIDASE"/>
    <property type="match status" value="1"/>
</dbReference>
<dbReference type="Pfam" id="PF01915">
    <property type="entry name" value="Glyco_hydro_3_C"/>
    <property type="match status" value="1"/>
</dbReference>
<protein>
    <recommendedName>
        <fullName evidence="3">beta-glucosidase</fullName>
        <ecNumber evidence="3">3.2.1.21</ecNumber>
    </recommendedName>
</protein>
<dbReference type="EC" id="3.2.1.21" evidence="3"/>
<dbReference type="Gene3D" id="2.60.40.10">
    <property type="entry name" value="Immunoglobulins"/>
    <property type="match status" value="1"/>
</dbReference>
<dbReference type="InterPro" id="IPR002772">
    <property type="entry name" value="Glyco_hydro_3_C"/>
</dbReference>
<sequence>MQDVNLTELLSKMTLDEKIAQLTQLATPFFKGSKDQGEITGPMKEMGITQKVIENAGSVLGASGAQQTKSIQEEHLKNNRLGIPLLFMSDIVHGYETIFPIPLAMGCSWDLSLAEKSAEIAAKEAAVSGVHVTFAPMVDLVRDPRWGRVMETTGEDPYLNGEFSKAQVKGFQGSNLTKDFNRVAACVKHFAAYGAPEGGRDYNTVNMSEREMYEQYLPAYKAAIDAGVEMVMSAFNTVDGIPATGSKYLMRKILRKEMEFEGILISDWGAVKELIPHGVAEDEAEAAFKALEAGIDIEMMTTCYVDHLKEQIEMRNLTESLVDEAVLRILKLKKKLGLFENPYRGADERLENEVVMSAEHRAASRELATKSLVLLKNEKNVLPLNHHQKISLIGPFADNGDILGAWSWKGSREDAVTLKEGISQGMDHSLLTIAKGSNIQSISEEDAAEAVQAAKNSDVVILALGEDSEMSGEAGSRTNIKLPQAQLDLFAKIKETGKPIVVVLFNGRPLDLTDIHDQADAILEAWYPGTEGGAAITDVLFGKENPSGKLTMSFPYSAGQIPVYYNHFNTGRPKDAPDAQERYASQYLDSPNKPLYPFGFGLSYTNFLYKNIQQSAENMDPEEGISFTIEVTNNGKMAGEEVVQFYIQDVTGEVVRPLKELKDFRKIFLNPGETKEVLFNLREEQLRYYHSDLSLKSDKGKFNVFIGSSSEDVLSLSFQLL</sequence>
<dbReference type="NCBIfam" id="NF011678">
    <property type="entry name" value="PRK15098.1"/>
    <property type="match status" value="1"/>
</dbReference>
<name>A0A5D4NXF3_9BACI</name>
<evidence type="ECO:0000256" key="7">
    <source>
        <dbReference type="RuleBase" id="RU361161"/>
    </source>
</evidence>
<dbReference type="RefSeq" id="WP_148939429.1">
    <property type="nucleotide sequence ID" value="NZ_VTEI01000003.1"/>
</dbReference>
<evidence type="ECO:0000256" key="5">
    <source>
        <dbReference type="ARBA" id="ARBA00022801"/>
    </source>
</evidence>
<dbReference type="Gene3D" id="3.40.50.1700">
    <property type="entry name" value="Glycoside hydrolase family 3 C-terminal domain"/>
    <property type="match status" value="1"/>
</dbReference>
<dbReference type="Pfam" id="PF14310">
    <property type="entry name" value="Fn3-like"/>
    <property type="match status" value="1"/>
</dbReference>
<organism evidence="9 10">
    <name type="scientific">Rossellomorea vietnamensis</name>
    <dbReference type="NCBI Taxonomy" id="218284"/>
    <lineage>
        <taxon>Bacteria</taxon>
        <taxon>Bacillati</taxon>
        <taxon>Bacillota</taxon>
        <taxon>Bacilli</taxon>
        <taxon>Bacillales</taxon>
        <taxon>Bacillaceae</taxon>
        <taxon>Rossellomorea</taxon>
    </lineage>
</organism>
<dbReference type="PROSITE" id="PS00775">
    <property type="entry name" value="GLYCOSYL_HYDROL_F3"/>
    <property type="match status" value="1"/>
</dbReference>
<dbReference type="PANTHER" id="PTHR30620">
    <property type="entry name" value="PERIPLASMIC BETA-GLUCOSIDASE-RELATED"/>
    <property type="match status" value="1"/>
</dbReference>
<dbReference type="PRINTS" id="PR00133">
    <property type="entry name" value="GLHYDRLASE3"/>
</dbReference>
<dbReference type="InterPro" id="IPR036962">
    <property type="entry name" value="Glyco_hydro_3_N_sf"/>
</dbReference>
<keyword evidence="6 7" id="KW-0326">Glycosidase</keyword>
<comment type="similarity">
    <text evidence="2 7">Belongs to the glycosyl hydrolase 3 family.</text>
</comment>
<dbReference type="AlphaFoldDB" id="A0A5D4NXF3"/>
<dbReference type="InterPro" id="IPR013783">
    <property type="entry name" value="Ig-like_fold"/>
</dbReference>
<comment type="caution">
    <text evidence="9">The sequence shown here is derived from an EMBL/GenBank/DDBJ whole genome shotgun (WGS) entry which is preliminary data.</text>
</comment>
<keyword evidence="4" id="KW-0732">Signal</keyword>
<evidence type="ECO:0000259" key="8">
    <source>
        <dbReference type="SMART" id="SM01217"/>
    </source>
</evidence>
<dbReference type="InterPro" id="IPR026891">
    <property type="entry name" value="Fn3-like"/>
</dbReference>
<dbReference type="SUPFAM" id="SSF52279">
    <property type="entry name" value="Beta-D-glucan exohydrolase, C-terminal domain"/>
    <property type="match status" value="1"/>
</dbReference>
<evidence type="ECO:0000313" key="9">
    <source>
        <dbReference type="EMBL" id="TYS18036.1"/>
    </source>
</evidence>
<evidence type="ECO:0000256" key="4">
    <source>
        <dbReference type="ARBA" id="ARBA00022729"/>
    </source>
</evidence>
<accession>A0A5D4NXF3</accession>
<dbReference type="InterPro" id="IPR036881">
    <property type="entry name" value="Glyco_hydro_3_C_sf"/>
</dbReference>
<dbReference type="FunFam" id="3.40.50.1700:FF:000004">
    <property type="entry name" value="Periplasmic beta-glucosidase"/>
    <property type="match status" value="1"/>
</dbReference>
<dbReference type="SUPFAM" id="SSF51445">
    <property type="entry name" value="(Trans)glycosidases"/>
    <property type="match status" value="1"/>
</dbReference>
<dbReference type="GO" id="GO:0009251">
    <property type="term" value="P:glucan catabolic process"/>
    <property type="evidence" value="ECO:0007669"/>
    <property type="project" value="TreeGrafter"/>
</dbReference>
<dbReference type="EMBL" id="VTEI01000003">
    <property type="protein sequence ID" value="TYS18036.1"/>
    <property type="molecule type" value="Genomic_DNA"/>
</dbReference>
<dbReference type="InterPro" id="IPR001764">
    <property type="entry name" value="Glyco_hydro_3_N"/>
</dbReference>
<comment type="catalytic activity">
    <reaction evidence="1">
        <text>Hydrolysis of terminal, non-reducing beta-D-glucosyl residues with release of beta-D-glucose.</text>
        <dbReference type="EC" id="3.2.1.21"/>
    </reaction>
</comment>
<dbReference type="OrthoDB" id="9805821at2"/>
<proteinExistence type="inferred from homology"/>
<evidence type="ECO:0000256" key="2">
    <source>
        <dbReference type="ARBA" id="ARBA00005336"/>
    </source>
</evidence>